<dbReference type="RefSeq" id="XP_007836379.1">
    <property type="nucleotide sequence ID" value="XM_007838188.1"/>
</dbReference>
<dbReference type="eggNOG" id="ENOG502SQRN">
    <property type="taxonomic scope" value="Eukaryota"/>
</dbReference>
<dbReference type="InParanoid" id="W3X177"/>
<name>W3X177_PESFW</name>
<dbReference type="KEGG" id="pfy:PFICI_09607"/>
<dbReference type="SUPFAM" id="SSF53335">
    <property type="entry name" value="S-adenosyl-L-methionine-dependent methyltransferases"/>
    <property type="match status" value="1"/>
</dbReference>
<dbReference type="GeneID" id="19274620"/>
<reference evidence="3" key="1">
    <citation type="journal article" date="2015" name="BMC Genomics">
        <title>Genomic and transcriptomic analysis of the endophytic fungus Pestalotiopsis fici reveals its lifestyle and high potential for synthesis of natural products.</title>
        <authorList>
            <person name="Wang X."/>
            <person name="Zhang X."/>
            <person name="Liu L."/>
            <person name="Xiang M."/>
            <person name="Wang W."/>
            <person name="Sun X."/>
            <person name="Che Y."/>
            <person name="Guo L."/>
            <person name="Liu G."/>
            <person name="Guo L."/>
            <person name="Wang C."/>
            <person name="Yin W.B."/>
            <person name="Stadler M."/>
            <person name="Zhang X."/>
            <person name="Liu X."/>
        </authorList>
    </citation>
    <scope>NUCLEOTIDE SEQUENCE [LARGE SCALE GENOMIC DNA]</scope>
    <source>
        <strain evidence="3">W106-1 / CGMCC3.15140</strain>
    </source>
</reference>
<evidence type="ECO:0000313" key="2">
    <source>
        <dbReference type="EMBL" id="ETS79754.1"/>
    </source>
</evidence>
<dbReference type="OrthoDB" id="2013972at2759"/>
<dbReference type="InterPro" id="IPR041698">
    <property type="entry name" value="Methyltransf_25"/>
</dbReference>
<dbReference type="Gene3D" id="3.40.50.150">
    <property type="entry name" value="Vaccinia Virus protein VP39"/>
    <property type="match status" value="1"/>
</dbReference>
<protein>
    <recommendedName>
        <fullName evidence="1">Methyltransferase domain-containing protein</fullName>
    </recommendedName>
</protein>
<sequence>MLQLSPDELRQKYFNSIAPSYARLTGNTTRHNFVAALEQSDLGITSKSVVLDNASGPGTATSALIPWCERRSLKPKIVLTDFTPGMIQEFDEIRSQHLQSELWQSTEAKVANALDLSASFREGHFTHVVDSFSVSTVGTKDQQQQSLREAYRVLSPGGLAVYLNWKRFPMSEMIDAAQADIKGEEWAREHRVPVNGAEFIQEGYLAQMMAGDGWDSSKIQTAQTSYLVQEGDDWDGLFEFLQVSPPSMIARRGFTAEEAAQWPEAIKRAMRKEKEVYGGVYTEAWIVLARK</sequence>
<dbReference type="AlphaFoldDB" id="W3X177"/>
<evidence type="ECO:0000313" key="3">
    <source>
        <dbReference type="Proteomes" id="UP000030651"/>
    </source>
</evidence>
<dbReference type="CDD" id="cd02440">
    <property type="entry name" value="AdoMet_MTases"/>
    <property type="match status" value="1"/>
</dbReference>
<dbReference type="InterPro" id="IPR029063">
    <property type="entry name" value="SAM-dependent_MTases_sf"/>
</dbReference>
<dbReference type="HOGENOM" id="CLU_065416_2_0_1"/>
<dbReference type="EMBL" id="KI912114">
    <property type="protein sequence ID" value="ETS79754.1"/>
    <property type="molecule type" value="Genomic_DNA"/>
</dbReference>
<dbReference type="Proteomes" id="UP000030651">
    <property type="component" value="Unassembled WGS sequence"/>
</dbReference>
<organism evidence="2 3">
    <name type="scientific">Pestalotiopsis fici (strain W106-1 / CGMCC3.15140)</name>
    <dbReference type="NCBI Taxonomy" id="1229662"/>
    <lineage>
        <taxon>Eukaryota</taxon>
        <taxon>Fungi</taxon>
        <taxon>Dikarya</taxon>
        <taxon>Ascomycota</taxon>
        <taxon>Pezizomycotina</taxon>
        <taxon>Sordariomycetes</taxon>
        <taxon>Xylariomycetidae</taxon>
        <taxon>Amphisphaeriales</taxon>
        <taxon>Sporocadaceae</taxon>
        <taxon>Pestalotiopsis</taxon>
    </lineage>
</organism>
<feature type="domain" description="Methyltransferase" evidence="1">
    <location>
        <begin position="50"/>
        <end position="158"/>
    </location>
</feature>
<dbReference type="Pfam" id="PF13649">
    <property type="entry name" value="Methyltransf_25"/>
    <property type="match status" value="1"/>
</dbReference>
<accession>W3X177</accession>
<gene>
    <name evidence="2" type="ORF">PFICI_09607</name>
</gene>
<evidence type="ECO:0000259" key="1">
    <source>
        <dbReference type="Pfam" id="PF13649"/>
    </source>
</evidence>
<proteinExistence type="predicted"/>
<keyword evidence="3" id="KW-1185">Reference proteome</keyword>